<feature type="non-terminal residue" evidence="2">
    <location>
        <position position="1"/>
    </location>
</feature>
<dbReference type="Pfam" id="PF16010">
    <property type="entry name" value="CDH-cyt"/>
    <property type="match status" value="1"/>
</dbReference>
<evidence type="ECO:0000313" key="2">
    <source>
        <dbReference type="EMBL" id="KAF2236065.1"/>
    </source>
</evidence>
<protein>
    <submittedName>
        <fullName evidence="2">Iron reductase domain protein</fullName>
    </submittedName>
</protein>
<keyword evidence="3" id="KW-1185">Reference proteome</keyword>
<dbReference type="SUPFAM" id="SSF49344">
    <property type="entry name" value="CBD9-like"/>
    <property type="match status" value="1"/>
</dbReference>
<dbReference type="InterPro" id="IPR015920">
    <property type="entry name" value="Cellobiose_DH-like_cyt"/>
</dbReference>
<dbReference type="Proteomes" id="UP000800092">
    <property type="component" value="Unassembled WGS sequence"/>
</dbReference>
<accession>A0A6A6HD98</accession>
<dbReference type="EMBL" id="ML991787">
    <property type="protein sequence ID" value="KAF2236065.1"/>
    <property type="molecule type" value="Genomic_DNA"/>
</dbReference>
<dbReference type="CDD" id="cd09630">
    <property type="entry name" value="CDH_like_cytochrome"/>
    <property type="match status" value="1"/>
</dbReference>
<proteinExistence type="predicted"/>
<evidence type="ECO:0000313" key="3">
    <source>
        <dbReference type="Proteomes" id="UP000800092"/>
    </source>
</evidence>
<sequence length="202" mass="21142">SLLALAAGAFAQVATTYVDPLTDITFQAFTDNTTGYRFGIALPENPTTDFIAQLHAPLTNGSGWVGADLGAPMVNELLIVAWPSGNRVISSFREATAYASPPVYNGNLSVSMLPIAKGTTVTKNSMTYTFVCQGCITNTIASFSSSDSGTVFGWALSTDVVPNPSRSASALNFHSAGYGDYGVNLTMAKSAQYAQWAALANS</sequence>
<name>A0A6A6HD98_VIRVR</name>
<dbReference type="PANTHER" id="PTHR47190">
    <property type="entry name" value="DEHYDROGENASE, PUTATIVE-RELATED"/>
    <property type="match status" value="1"/>
</dbReference>
<feature type="non-terminal residue" evidence="2">
    <location>
        <position position="202"/>
    </location>
</feature>
<dbReference type="Gene3D" id="2.60.40.1210">
    <property type="entry name" value="Cellobiose dehydrogenase, cytochrome domain"/>
    <property type="match status" value="1"/>
</dbReference>
<dbReference type="PANTHER" id="PTHR47190:SF4">
    <property type="entry name" value="DEHYDROGENASE, PUTATIVE-RELATED"/>
    <property type="match status" value="1"/>
</dbReference>
<organism evidence="2 3">
    <name type="scientific">Viridothelium virens</name>
    <name type="common">Speckled blister lichen</name>
    <name type="synonym">Trypethelium virens</name>
    <dbReference type="NCBI Taxonomy" id="1048519"/>
    <lineage>
        <taxon>Eukaryota</taxon>
        <taxon>Fungi</taxon>
        <taxon>Dikarya</taxon>
        <taxon>Ascomycota</taxon>
        <taxon>Pezizomycotina</taxon>
        <taxon>Dothideomycetes</taxon>
        <taxon>Dothideomycetes incertae sedis</taxon>
        <taxon>Trypetheliales</taxon>
        <taxon>Trypetheliaceae</taxon>
        <taxon>Viridothelium</taxon>
    </lineage>
</organism>
<evidence type="ECO:0000259" key="1">
    <source>
        <dbReference type="Pfam" id="PF16010"/>
    </source>
</evidence>
<reference evidence="2" key="1">
    <citation type="journal article" date="2020" name="Stud. Mycol.">
        <title>101 Dothideomycetes genomes: a test case for predicting lifestyles and emergence of pathogens.</title>
        <authorList>
            <person name="Haridas S."/>
            <person name="Albert R."/>
            <person name="Binder M."/>
            <person name="Bloem J."/>
            <person name="Labutti K."/>
            <person name="Salamov A."/>
            <person name="Andreopoulos B."/>
            <person name="Baker S."/>
            <person name="Barry K."/>
            <person name="Bills G."/>
            <person name="Bluhm B."/>
            <person name="Cannon C."/>
            <person name="Castanera R."/>
            <person name="Culley D."/>
            <person name="Daum C."/>
            <person name="Ezra D."/>
            <person name="Gonzalez J."/>
            <person name="Henrissat B."/>
            <person name="Kuo A."/>
            <person name="Liang C."/>
            <person name="Lipzen A."/>
            <person name="Lutzoni F."/>
            <person name="Magnuson J."/>
            <person name="Mondo S."/>
            <person name="Nolan M."/>
            <person name="Ohm R."/>
            <person name="Pangilinan J."/>
            <person name="Park H.-J."/>
            <person name="Ramirez L."/>
            <person name="Alfaro M."/>
            <person name="Sun H."/>
            <person name="Tritt A."/>
            <person name="Yoshinaga Y."/>
            <person name="Zwiers L.-H."/>
            <person name="Turgeon B."/>
            <person name="Goodwin S."/>
            <person name="Spatafora J."/>
            <person name="Crous P."/>
            <person name="Grigoriev I."/>
        </authorList>
    </citation>
    <scope>NUCLEOTIDE SEQUENCE</scope>
    <source>
        <strain evidence="2">Tuck. ex Michener</strain>
    </source>
</reference>
<feature type="domain" description="Cellobiose dehydrogenase-like cytochrome" evidence="1">
    <location>
        <begin position="17"/>
        <end position="195"/>
    </location>
</feature>
<dbReference type="AlphaFoldDB" id="A0A6A6HD98"/>
<dbReference type="InterPro" id="IPR053208">
    <property type="entry name" value="GMC_Oxidoreductase_CD"/>
</dbReference>
<dbReference type="OrthoDB" id="413885at2759"/>
<gene>
    <name evidence="2" type="ORF">EV356DRAFT_415455</name>
</gene>